<feature type="compositionally biased region" description="Basic and acidic residues" evidence="1">
    <location>
        <begin position="231"/>
        <end position="245"/>
    </location>
</feature>
<evidence type="ECO:0000313" key="4">
    <source>
        <dbReference type="Proteomes" id="UP000076447"/>
    </source>
</evidence>
<evidence type="ECO:0000256" key="1">
    <source>
        <dbReference type="SAM" id="MobiDB-lite"/>
    </source>
</evidence>
<feature type="compositionally biased region" description="Basic and acidic residues" evidence="1">
    <location>
        <begin position="343"/>
        <end position="363"/>
    </location>
</feature>
<accession>A0A163S5S6</accession>
<feature type="region of interest" description="Disordered" evidence="1">
    <location>
        <begin position="204"/>
        <end position="433"/>
    </location>
</feature>
<evidence type="ECO:0000313" key="3">
    <source>
        <dbReference type="EMBL" id="KZM36042.1"/>
    </source>
</evidence>
<feature type="compositionally biased region" description="Low complexity" evidence="1">
    <location>
        <begin position="320"/>
        <end position="329"/>
    </location>
</feature>
<feature type="compositionally biased region" description="Low complexity" evidence="1">
    <location>
        <begin position="211"/>
        <end position="230"/>
    </location>
</feature>
<dbReference type="Proteomes" id="UP000076447">
    <property type="component" value="Unassembled WGS sequence"/>
</dbReference>
<protein>
    <recommendedName>
        <fullName evidence="2">DUF3071 domain-containing protein</fullName>
    </recommendedName>
</protein>
<dbReference type="STRING" id="43678.OJAG_12460"/>
<dbReference type="InterPro" id="IPR047682">
    <property type="entry name" value="SepH-like"/>
</dbReference>
<dbReference type="InterPro" id="IPR021421">
    <property type="entry name" value="DUF3071"/>
</dbReference>
<name>A0A163S5S6_9CELL</name>
<reference evidence="3 4" key="1">
    <citation type="submission" date="2016-01" db="EMBL/GenBank/DDBJ databases">
        <title>Genome sequence of Oerskovia enterophila VJag, an agar and cellulose degrading bacterium.</title>
        <authorList>
            <person name="Poehlein A."/>
            <person name="Jag V."/>
            <person name="Bengelsdorf F."/>
            <person name="Duerre P."/>
            <person name="Daniel R."/>
        </authorList>
    </citation>
    <scope>NUCLEOTIDE SEQUENCE [LARGE SCALE GENOMIC DNA]</scope>
    <source>
        <strain evidence="3 4">VJag</strain>
    </source>
</reference>
<feature type="compositionally biased region" description="Basic and acidic residues" evidence="1">
    <location>
        <begin position="283"/>
        <end position="292"/>
    </location>
</feature>
<dbReference type="PATRIC" id="fig|43678.3.peg.1301"/>
<gene>
    <name evidence="3" type="ORF">OJAG_12460</name>
</gene>
<dbReference type="NCBIfam" id="NF040712">
    <property type="entry name" value="SepH"/>
    <property type="match status" value="1"/>
</dbReference>
<comment type="caution">
    <text evidence="3">The sequence shown here is derived from an EMBL/GenBank/DDBJ whole genome shotgun (WGS) entry which is preliminary data.</text>
</comment>
<organism evidence="3 4">
    <name type="scientific">Oerskovia enterophila</name>
    <dbReference type="NCBI Taxonomy" id="43678"/>
    <lineage>
        <taxon>Bacteria</taxon>
        <taxon>Bacillati</taxon>
        <taxon>Actinomycetota</taxon>
        <taxon>Actinomycetes</taxon>
        <taxon>Micrococcales</taxon>
        <taxon>Cellulomonadaceae</taxon>
        <taxon>Oerskovia</taxon>
    </lineage>
</organism>
<proteinExistence type="predicted"/>
<sequence>MSELELVRVHEDGEHLVLAGPDGARFTLPVDDALRAAMRRDRAQLEHLRSQSPDVLPVREIQAQLRAGLSAREVAEKAGIPIEQVHRFEGPVLAEQEYVVGQVLKNRAGHDDDSPTLGEVVSERLTARGVTEDDVEWSAARTHAGPWTVTALFLIGDRARSARWSYDPQNRTLHALEDEARWLSGTDVAEEPVRGVRGALFDHSARGGQASAGPSPSTARSAPSASSPAEPADHDDAPSPLHEETDSTSSMLDDLSQRRGVRQHRDEPSAPFEGFGPPQTFDLGERSGRRDEAPEDDEPAGAKVFSLSKASRKEQRPAPDDGAADASSSHRGTGHPAGTGHRGPHETDDDRGAADADPGRDGASEASTTRSGAPAHGGRDVVGTLRSERDEPDATGEHGERPAPRTGEPRRPRKTRASVPSWDEIVFGAKPEH</sequence>
<dbReference type="OrthoDB" id="5180791at2"/>
<dbReference type="AlphaFoldDB" id="A0A163S5S6"/>
<dbReference type="EMBL" id="LRIE01000061">
    <property type="protein sequence ID" value="KZM36042.1"/>
    <property type="molecule type" value="Genomic_DNA"/>
</dbReference>
<dbReference type="RefSeq" id="WP_068707699.1">
    <property type="nucleotide sequence ID" value="NZ_LRIE01000061.1"/>
</dbReference>
<dbReference type="Pfam" id="PF11268">
    <property type="entry name" value="DUF3071"/>
    <property type="match status" value="1"/>
</dbReference>
<feature type="domain" description="DUF3071" evidence="2">
    <location>
        <begin position="1"/>
        <end position="166"/>
    </location>
</feature>
<evidence type="ECO:0000259" key="2">
    <source>
        <dbReference type="Pfam" id="PF11268"/>
    </source>
</evidence>
<feature type="compositionally biased region" description="Basic and acidic residues" evidence="1">
    <location>
        <begin position="395"/>
        <end position="410"/>
    </location>
</feature>